<dbReference type="GO" id="GO:0048473">
    <property type="term" value="P:D-methionine transmembrane transport"/>
    <property type="evidence" value="ECO:0007669"/>
    <property type="project" value="TreeGrafter"/>
</dbReference>
<proteinExistence type="inferred from homology"/>
<dbReference type="FunFam" id="1.10.3720.10:FF:000002">
    <property type="entry name" value="D-methionine ABC transporter permease MetI"/>
    <property type="match status" value="1"/>
</dbReference>
<evidence type="ECO:0000313" key="11">
    <source>
        <dbReference type="EMBL" id="OBX88337.1"/>
    </source>
</evidence>
<keyword evidence="3 8" id="KW-0813">Transport</keyword>
<evidence type="ECO:0000259" key="9">
    <source>
        <dbReference type="PROSITE" id="PS50928"/>
    </source>
</evidence>
<dbReference type="CDD" id="cd06261">
    <property type="entry name" value="TM_PBP2"/>
    <property type="match status" value="1"/>
</dbReference>
<feature type="transmembrane region" description="Helical" evidence="8">
    <location>
        <begin position="199"/>
        <end position="219"/>
    </location>
</feature>
<evidence type="ECO:0000313" key="12">
    <source>
        <dbReference type="EMBL" id="QPT44608.1"/>
    </source>
</evidence>
<keyword evidence="15" id="KW-1185">Reference proteome</keyword>
<dbReference type="PROSITE" id="PS50928">
    <property type="entry name" value="ABC_TM1"/>
    <property type="match status" value="1"/>
</dbReference>
<feature type="transmembrane region" description="Helical" evidence="8">
    <location>
        <begin position="64"/>
        <end position="87"/>
    </location>
</feature>
<evidence type="ECO:0000256" key="7">
    <source>
        <dbReference type="ARBA" id="ARBA00023136"/>
    </source>
</evidence>
<evidence type="ECO:0000313" key="10">
    <source>
        <dbReference type="EMBL" id="OBX49407.1"/>
    </source>
</evidence>
<evidence type="ECO:0000256" key="8">
    <source>
        <dbReference type="RuleBase" id="RU363032"/>
    </source>
</evidence>
<name>A0A1B8QT07_MORNO</name>
<feature type="domain" description="ABC transmembrane type-1" evidence="9">
    <location>
        <begin position="25"/>
        <end position="216"/>
    </location>
</feature>
<dbReference type="PANTHER" id="PTHR30450">
    <property type="entry name" value="ABC TRANSPORTER PERMEASE"/>
    <property type="match status" value="1"/>
</dbReference>
<dbReference type="OrthoDB" id="9793490at2"/>
<dbReference type="Proteomes" id="UP000594834">
    <property type="component" value="Chromosome"/>
</dbReference>
<evidence type="ECO:0000313" key="13">
    <source>
        <dbReference type="Proteomes" id="UP000092575"/>
    </source>
</evidence>
<dbReference type="GO" id="GO:0005886">
    <property type="term" value="C:plasma membrane"/>
    <property type="evidence" value="ECO:0007669"/>
    <property type="project" value="UniProtKB-SubCell"/>
</dbReference>
<evidence type="ECO:0000256" key="1">
    <source>
        <dbReference type="ARBA" id="ARBA00004651"/>
    </source>
</evidence>
<keyword evidence="5 8" id="KW-0812">Transmembrane</keyword>
<keyword evidence="6 8" id="KW-1133">Transmembrane helix</keyword>
<evidence type="ECO:0000256" key="6">
    <source>
        <dbReference type="ARBA" id="ARBA00022989"/>
    </source>
</evidence>
<evidence type="ECO:0000256" key="4">
    <source>
        <dbReference type="ARBA" id="ARBA00022475"/>
    </source>
</evidence>
<dbReference type="SUPFAM" id="SSF161098">
    <property type="entry name" value="MetI-like"/>
    <property type="match status" value="1"/>
</dbReference>
<dbReference type="STRING" id="478.A7456_00280"/>
<comment type="subcellular location">
    <subcellularLocation>
        <location evidence="1 8">Cell membrane</location>
        <topology evidence="1 8">Multi-pass membrane protein</topology>
    </subcellularLocation>
</comment>
<dbReference type="Gene3D" id="1.10.3720.10">
    <property type="entry name" value="MetI-like"/>
    <property type="match status" value="1"/>
</dbReference>
<dbReference type="InterPro" id="IPR035906">
    <property type="entry name" value="MetI-like_sf"/>
</dbReference>
<evidence type="ECO:0000256" key="3">
    <source>
        <dbReference type="ARBA" id="ARBA00022448"/>
    </source>
</evidence>
<dbReference type="AlphaFoldDB" id="A0A1B8QT07"/>
<keyword evidence="7 8" id="KW-0472">Membrane</keyword>
<accession>A0A1B8QT07</accession>
<protein>
    <submittedName>
        <fullName evidence="11 12">ABC transporter permease</fullName>
    </submittedName>
</protein>
<feature type="transmembrane region" description="Helical" evidence="8">
    <location>
        <begin position="93"/>
        <end position="117"/>
    </location>
</feature>
<dbReference type="EMBL" id="LZDN01000039">
    <property type="protein sequence ID" value="OBX49407.1"/>
    <property type="molecule type" value="Genomic_DNA"/>
</dbReference>
<comment type="similarity">
    <text evidence="2">Belongs to the binding-protein-dependent transport system permease family. CysTW subfamily.</text>
</comment>
<sequence length="229" mass="24782">MWHEIYQSFMNELTPQMWQMVYKSTYETVYMGLASTAISVLVGLPLGFLAFLTGKGRILANSSLFAILDALINVGRSVPFIILLIILLPFTRLIVGTTLGTTAAIVPLAMTAIPFMARLSANALAEIPTGLTESAHAMGATNWQIISKYYLPESLPILINAITLTLVSLIGYSAMAGVVGGGGLGNLAISYGEHRGMVYVKWMATIIIVAIVMICQKIGDMLALHYDHR</sequence>
<dbReference type="Proteomes" id="UP000092671">
    <property type="component" value="Unassembled WGS sequence"/>
</dbReference>
<dbReference type="InterPro" id="IPR000515">
    <property type="entry name" value="MetI-like"/>
</dbReference>
<dbReference type="PANTHER" id="PTHR30450:SF1">
    <property type="entry name" value="D-METHIONINE TRANSPORT SYSTEM PERMEASE PROTEIN METI-RELATED"/>
    <property type="match status" value="1"/>
</dbReference>
<dbReference type="InterPro" id="IPR051322">
    <property type="entry name" value="AA_ABC_Transporter_Permease"/>
</dbReference>
<reference evidence="12 15" key="3">
    <citation type="submission" date="2020-12" db="EMBL/GenBank/DDBJ databases">
        <title>FDA dAtabase for Regulatory Grade micrObial Sequences (FDA-ARGOS): Supporting development and validation of Infectious Disease Dx tests.</title>
        <authorList>
            <person name="Sproer C."/>
            <person name="Gronow S."/>
            <person name="Severitt S."/>
            <person name="Schroder I."/>
            <person name="Tallon L."/>
            <person name="Sadzewicz L."/>
            <person name="Zhao X."/>
            <person name="Boylan J."/>
            <person name="Ott S."/>
            <person name="Bowen H."/>
            <person name="Vavikolanu K."/>
            <person name="Mehta A."/>
            <person name="Aluvathingal J."/>
            <person name="Nadendla S."/>
            <person name="Lowell S."/>
            <person name="Myers T."/>
            <person name="Yan Y."/>
            <person name="Sichtig H."/>
        </authorList>
    </citation>
    <scope>NUCLEOTIDE SEQUENCE [LARGE SCALE GENOMIC DNA]</scope>
    <source>
        <strain evidence="12 15">FDAARGOS_869</strain>
    </source>
</reference>
<reference evidence="10 14" key="2">
    <citation type="submission" date="2016-06" db="EMBL/GenBank/DDBJ databases">
        <title>Draft genome of Moraxella nonliquefaciens CCUG 60284.</title>
        <authorList>
            <person name="Salva-Serra F."/>
            <person name="Engstrom-Jakobsson H."/>
            <person name="Thorell K."/>
            <person name="Gonzales-Siles L."/>
            <person name="Karlsson R."/>
            <person name="Boulund F."/>
            <person name="Engstrand L."/>
            <person name="Kristiansson E."/>
            <person name="Moore E."/>
        </authorList>
    </citation>
    <scope>NUCLEOTIDE SEQUENCE [LARGE SCALE GENOMIC DNA]</scope>
    <source>
        <strain evidence="10 14">CCUG 60284</strain>
    </source>
</reference>
<dbReference type="Pfam" id="PF00528">
    <property type="entry name" value="BPD_transp_1"/>
    <property type="match status" value="1"/>
</dbReference>
<keyword evidence="4" id="KW-1003">Cell membrane</keyword>
<reference evidence="11 13" key="1">
    <citation type="submission" date="2016-05" db="EMBL/GenBank/DDBJ databases">
        <title>Draft genome sequence of Moraxella nonliquefaciens CCUG 348T.</title>
        <authorList>
            <person name="Salva-Serra F."/>
            <person name="Engstrom-Jakobsson H."/>
            <person name="Thorell K."/>
            <person name="Gonzales-Siles L."/>
            <person name="Karlsson R."/>
            <person name="Boulund F."/>
            <person name="Engstrand L."/>
            <person name="Kristiansson E."/>
            <person name="Moore E."/>
        </authorList>
    </citation>
    <scope>NUCLEOTIDE SEQUENCE [LARGE SCALE GENOMIC DNA]</scope>
    <source>
        <strain evidence="11 13">CCUG 348</strain>
    </source>
</reference>
<dbReference type="Proteomes" id="UP000092575">
    <property type="component" value="Unassembled WGS sequence"/>
</dbReference>
<dbReference type="EMBL" id="LXTW01000001">
    <property type="protein sequence ID" value="OBX88337.1"/>
    <property type="molecule type" value="Genomic_DNA"/>
</dbReference>
<evidence type="ECO:0000256" key="2">
    <source>
        <dbReference type="ARBA" id="ARBA00007069"/>
    </source>
</evidence>
<dbReference type="RefSeq" id="WP_066886661.1">
    <property type="nucleotide sequence ID" value="NZ_LZDN01000039.1"/>
</dbReference>
<evidence type="ECO:0000313" key="14">
    <source>
        <dbReference type="Proteomes" id="UP000092671"/>
    </source>
</evidence>
<evidence type="ECO:0000313" key="15">
    <source>
        <dbReference type="Proteomes" id="UP000594834"/>
    </source>
</evidence>
<gene>
    <name evidence="11" type="ORF">A7456_00280</name>
    <name evidence="10" type="ORF">A9Z60_03280</name>
    <name evidence="12" type="ORF">I6G26_00685</name>
</gene>
<dbReference type="EMBL" id="CP065728">
    <property type="protein sequence ID" value="QPT44608.1"/>
    <property type="molecule type" value="Genomic_DNA"/>
</dbReference>
<organism evidence="11 13">
    <name type="scientific">Moraxella nonliquefaciens</name>
    <dbReference type="NCBI Taxonomy" id="478"/>
    <lineage>
        <taxon>Bacteria</taxon>
        <taxon>Pseudomonadati</taxon>
        <taxon>Pseudomonadota</taxon>
        <taxon>Gammaproteobacteria</taxon>
        <taxon>Moraxellales</taxon>
        <taxon>Moraxellaceae</taxon>
        <taxon>Moraxella</taxon>
    </lineage>
</organism>
<evidence type="ECO:0000256" key="5">
    <source>
        <dbReference type="ARBA" id="ARBA00022692"/>
    </source>
</evidence>
<feature type="transmembrane region" description="Helical" evidence="8">
    <location>
        <begin position="29"/>
        <end position="52"/>
    </location>
</feature>